<dbReference type="Proteomes" id="UP000008068">
    <property type="component" value="Unassembled WGS sequence"/>
</dbReference>
<dbReference type="InParanoid" id="G0PFB1"/>
<sequence length="103" mass="12191">MTPCVAPKSMTVGHLESINGKRKKDNFLESSKLFSENELRIWVQLQKTAKIYRTLIIKDSIHTQDIGVEVSNRLMEQKYLRFFIHRIKQILYEYSIDFLKQTA</sequence>
<accession>G0PFB1</accession>
<protein>
    <submittedName>
        <fullName evidence="1">Uncharacterized protein</fullName>
    </submittedName>
</protein>
<dbReference type="EMBL" id="GL380354">
    <property type="protein sequence ID" value="EGT53682.1"/>
    <property type="molecule type" value="Genomic_DNA"/>
</dbReference>
<dbReference type="AlphaFoldDB" id="G0PFB1"/>
<organism evidence="2">
    <name type="scientific">Caenorhabditis brenneri</name>
    <name type="common">Nematode worm</name>
    <dbReference type="NCBI Taxonomy" id="135651"/>
    <lineage>
        <taxon>Eukaryota</taxon>
        <taxon>Metazoa</taxon>
        <taxon>Ecdysozoa</taxon>
        <taxon>Nematoda</taxon>
        <taxon>Chromadorea</taxon>
        <taxon>Rhabditida</taxon>
        <taxon>Rhabditina</taxon>
        <taxon>Rhabditomorpha</taxon>
        <taxon>Rhabditoidea</taxon>
        <taxon>Rhabditidae</taxon>
        <taxon>Peloderinae</taxon>
        <taxon>Caenorhabditis</taxon>
    </lineage>
</organism>
<dbReference type="HOGENOM" id="CLU_2266102_0_0_1"/>
<evidence type="ECO:0000313" key="1">
    <source>
        <dbReference type="EMBL" id="EGT53682.1"/>
    </source>
</evidence>
<evidence type="ECO:0000313" key="2">
    <source>
        <dbReference type="Proteomes" id="UP000008068"/>
    </source>
</evidence>
<reference evidence="2" key="1">
    <citation type="submission" date="2011-07" db="EMBL/GenBank/DDBJ databases">
        <authorList>
            <consortium name="Caenorhabditis brenneri Sequencing and Analysis Consortium"/>
            <person name="Wilson R.K."/>
        </authorList>
    </citation>
    <scope>NUCLEOTIDE SEQUENCE [LARGE SCALE GENOMIC DNA]</scope>
    <source>
        <strain evidence="2">PB2801</strain>
    </source>
</reference>
<proteinExistence type="predicted"/>
<name>G0PFB1_CAEBE</name>
<keyword evidence="2" id="KW-1185">Reference proteome</keyword>
<gene>
    <name evidence="1" type="ORF">CAEBREN_21239</name>
</gene>